<keyword evidence="1" id="KW-0677">Repeat</keyword>
<name>A0ABP0JJB4_9DINO</name>
<dbReference type="InterPro" id="IPR002110">
    <property type="entry name" value="Ankyrin_rpt"/>
</dbReference>
<gene>
    <name evidence="4" type="ORF">CCMP2556_LOCUS11665</name>
</gene>
<evidence type="ECO:0000256" key="3">
    <source>
        <dbReference type="PROSITE-ProRule" id="PRU00023"/>
    </source>
</evidence>
<feature type="repeat" description="ANK" evidence="3">
    <location>
        <begin position="198"/>
        <end position="230"/>
    </location>
</feature>
<evidence type="ECO:0000313" key="4">
    <source>
        <dbReference type="EMBL" id="CAK9014391.1"/>
    </source>
</evidence>
<dbReference type="PANTHER" id="PTHR24171">
    <property type="entry name" value="ANKYRIN REPEAT DOMAIN-CONTAINING PROTEIN 39-RELATED"/>
    <property type="match status" value="1"/>
</dbReference>
<protein>
    <submittedName>
        <fullName evidence="4">Uncharacterized protein</fullName>
    </submittedName>
</protein>
<accession>A0ABP0JJB4</accession>
<feature type="repeat" description="ANK" evidence="3">
    <location>
        <begin position="135"/>
        <end position="167"/>
    </location>
</feature>
<dbReference type="Pfam" id="PF13857">
    <property type="entry name" value="Ank_5"/>
    <property type="match status" value="2"/>
</dbReference>
<evidence type="ECO:0000256" key="2">
    <source>
        <dbReference type="ARBA" id="ARBA00023043"/>
    </source>
</evidence>
<sequence length="270" mass="29550">MASPRSGGAMASPSGHVSIASMSGQEVAHWTWEEVKERSVGSLKTVLAKKIGINRFRQVWLDGDGDCKLTDEAQPTANMQLVVLQCEECSLSVLEKVFCACNEDRRADLEELLCIPVVPDAMAEEHWENCPGQWLGKRALHVAAGAGSRECTKLLLEADCDVGLKDRNGRTALHHAADVVVVNLLLKMSADLNLQDLQGETPLIRAARCGRPKVVRHLLGLGADRNVRNTCGETALQLARSLIAMDTVSKPERPWSRCVQLLEAAQRKRV</sequence>
<comment type="caution">
    <text evidence="4">The sequence shown here is derived from an EMBL/GenBank/DDBJ whole genome shotgun (WGS) entry which is preliminary data.</text>
</comment>
<dbReference type="InterPro" id="IPR036770">
    <property type="entry name" value="Ankyrin_rpt-contain_sf"/>
</dbReference>
<organism evidence="4 5">
    <name type="scientific">Durusdinium trenchii</name>
    <dbReference type="NCBI Taxonomy" id="1381693"/>
    <lineage>
        <taxon>Eukaryota</taxon>
        <taxon>Sar</taxon>
        <taxon>Alveolata</taxon>
        <taxon>Dinophyceae</taxon>
        <taxon>Suessiales</taxon>
        <taxon>Symbiodiniaceae</taxon>
        <taxon>Durusdinium</taxon>
    </lineage>
</organism>
<evidence type="ECO:0000313" key="5">
    <source>
        <dbReference type="Proteomes" id="UP001642484"/>
    </source>
</evidence>
<evidence type="ECO:0000256" key="1">
    <source>
        <dbReference type="ARBA" id="ARBA00022737"/>
    </source>
</evidence>
<dbReference type="Proteomes" id="UP001642484">
    <property type="component" value="Unassembled WGS sequence"/>
</dbReference>
<dbReference type="Gene3D" id="1.25.40.20">
    <property type="entry name" value="Ankyrin repeat-containing domain"/>
    <property type="match status" value="2"/>
</dbReference>
<dbReference type="PROSITE" id="PS50088">
    <property type="entry name" value="ANK_REPEAT"/>
    <property type="match status" value="2"/>
</dbReference>
<reference evidence="4 5" key="1">
    <citation type="submission" date="2024-02" db="EMBL/GenBank/DDBJ databases">
        <authorList>
            <person name="Chen Y."/>
            <person name="Shah S."/>
            <person name="Dougan E. K."/>
            <person name="Thang M."/>
            <person name="Chan C."/>
        </authorList>
    </citation>
    <scope>NUCLEOTIDE SEQUENCE [LARGE SCALE GENOMIC DNA]</scope>
</reference>
<dbReference type="PROSITE" id="PS50297">
    <property type="entry name" value="ANK_REP_REGION"/>
    <property type="match status" value="2"/>
</dbReference>
<dbReference type="PANTHER" id="PTHR24171:SF8">
    <property type="entry name" value="BRCA1-ASSOCIATED RING DOMAIN PROTEIN 1"/>
    <property type="match status" value="1"/>
</dbReference>
<dbReference type="EMBL" id="CAXAMN010005557">
    <property type="protein sequence ID" value="CAK9014391.1"/>
    <property type="molecule type" value="Genomic_DNA"/>
</dbReference>
<keyword evidence="5" id="KW-1185">Reference proteome</keyword>
<dbReference type="SMART" id="SM00248">
    <property type="entry name" value="ANK"/>
    <property type="match status" value="3"/>
</dbReference>
<keyword evidence="2 3" id="KW-0040">ANK repeat</keyword>
<dbReference type="SUPFAM" id="SSF48403">
    <property type="entry name" value="Ankyrin repeat"/>
    <property type="match status" value="1"/>
</dbReference>
<proteinExistence type="predicted"/>